<evidence type="ECO:0000256" key="1">
    <source>
        <dbReference type="SAM" id="Phobius"/>
    </source>
</evidence>
<keyword evidence="1" id="KW-0812">Transmembrane</keyword>
<keyword evidence="4" id="KW-1185">Reference proteome</keyword>
<feature type="domain" description="Neurotransmitter-gated ion-channel transmembrane" evidence="2">
    <location>
        <begin position="16"/>
        <end position="96"/>
    </location>
</feature>
<dbReference type="InterPro" id="IPR006029">
    <property type="entry name" value="Neurotrans-gated_channel_TM"/>
</dbReference>
<sequence length="98" mass="11158">MELTVIKESNGTQTVRETLCIYVLLSLTVFFLAHTNKFSSSVVIPFIDKYLLFTMILNTLSIIVTACILAIHFRSPATHKMSHWTQSVILHVLPKFYA</sequence>
<organism evidence="3 4">
    <name type="scientific">Mya arenaria</name>
    <name type="common">Soft-shell clam</name>
    <dbReference type="NCBI Taxonomy" id="6604"/>
    <lineage>
        <taxon>Eukaryota</taxon>
        <taxon>Metazoa</taxon>
        <taxon>Spiralia</taxon>
        <taxon>Lophotrochozoa</taxon>
        <taxon>Mollusca</taxon>
        <taxon>Bivalvia</taxon>
        <taxon>Autobranchia</taxon>
        <taxon>Heteroconchia</taxon>
        <taxon>Euheterodonta</taxon>
        <taxon>Imparidentia</taxon>
        <taxon>Neoheterodontei</taxon>
        <taxon>Myida</taxon>
        <taxon>Myoidea</taxon>
        <taxon>Myidae</taxon>
        <taxon>Mya</taxon>
    </lineage>
</organism>
<evidence type="ECO:0000313" key="4">
    <source>
        <dbReference type="Proteomes" id="UP001164746"/>
    </source>
</evidence>
<protein>
    <submittedName>
        <fullName evidence="3">ACHA3-like protein</fullName>
    </submittedName>
</protein>
<feature type="transmembrane region" description="Helical" evidence="1">
    <location>
        <begin position="50"/>
        <end position="73"/>
    </location>
</feature>
<gene>
    <name evidence="3" type="ORF">MAR_022712</name>
</gene>
<dbReference type="EMBL" id="CP111014">
    <property type="protein sequence ID" value="WAQ98339.1"/>
    <property type="molecule type" value="Genomic_DNA"/>
</dbReference>
<accession>A0ABY7DKY0</accession>
<keyword evidence="1" id="KW-1133">Transmembrane helix</keyword>
<reference evidence="3" key="1">
    <citation type="submission" date="2022-11" db="EMBL/GenBank/DDBJ databases">
        <title>Centuries of genome instability and evolution in soft-shell clam transmissible cancer (bioRxiv).</title>
        <authorList>
            <person name="Hart S.F.M."/>
            <person name="Yonemitsu M.A."/>
            <person name="Giersch R.M."/>
            <person name="Beal B.F."/>
            <person name="Arriagada G."/>
            <person name="Davis B.W."/>
            <person name="Ostrander E.A."/>
            <person name="Goff S.P."/>
            <person name="Metzger M.J."/>
        </authorList>
    </citation>
    <scope>NUCLEOTIDE SEQUENCE</scope>
    <source>
        <strain evidence="3">MELC-2E11</strain>
        <tissue evidence="3">Siphon/mantle</tissue>
    </source>
</reference>
<evidence type="ECO:0000259" key="2">
    <source>
        <dbReference type="Pfam" id="PF02932"/>
    </source>
</evidence>
<feature type="transmembrane region" description="Helical" evidence="1">
    <location>
        <begin position="20"/>
        <end position="38"/>
    </location>
</feature>
<name>A0ABY7DKY0_MYAAR</name>
<dbReference type="Pfam" id="PF02932">
    <property type="entry name" value="Neur_chan_memb"/>
    <property type="match status" value="1"/>
</dbReference>
<dbReference type="Proteomes" id="UP001164746">
    <property type="component" value="Chromosome 3"/>
</dbReference>
<dbReference type="InterPro" id="IPR036719">
    <property type="entry name" value="Neuro-gated_channel_TM_sf"/>
</dbReference>
<dbReference type="SUPFAM" id="SSF90112">
    <property type="entry name" value="Neurotransmitter-gated ion-channel transmembrane pore"/>
    <property type="match status" value="1"/>
</dbReference>
<dbReference type="InterPro" id="IPR038050">
    <property type="entry name" value="Neuro_actylchol_rec"/>
</dbReference>
<keyword evidence="1" id="KW-0472">Membrane</keyword>
<proteinExistence type="predicted"/>
<evidence type="ECO:0000313" key="3">
    <source>
        <dbReference type="EMBL" id="WAQ98339.1"/>
    </source>
</evidence>
<dbReference type="Gene3D" id="1.20.58.390">
    <property type="entry name" value="Neurotransmitter-gated ion-channel transmembrane domain"/>
    <property type="match status" value="1"/>
</dbReference>